<reference evidence="2" key="1">
    <citation type="submission" date="2020-09" db="EMBL/GenBank/DDBJ databases">
        <title>Genome-Enabled Discovery of Anthraquinone Biosynthesis in Senna tora.</title>
        <authorList>
            <person name="Kang S.-H."/>
            <person name="Pandey R.P."/>
            <person name="Lee C.-M."/>
            <person name="Sim J.-S."/>
            <person name="Jeong J.-T."/>
            <person name="Choi B.-S."/>
            <person name="Jung M."/>
            <person name="Ginzburg D."/>
            <person name="Zhao K."/>
            <person name="Won S.Y."/>
            <person name="Oh T.-J."/>
            <person name="Yu Y."/>
            <person name="Kim N.-H."/>
            <person name="Lee O.R."/>
            <person name="Lee T.-H."/>
            <person name="Bashyal P."/>
            <person name="Kim T.-S."/>
            <person name="Lee W.-H."/>
            <person name="Kawkins C."/>
            <person name="Kim C.-K."/>
            <person name="Kim J.S."/>
            <person name="Ahn B.O."/>
            <person name="Rhee S.Y."/>
            <person name="Sohng J.K."/>
        </authorList>
    </citation>
    <scope>NUCLEOTIDE SEQUENCE</scope>
    <source>
        <tissue evidence="2">Leaf</tissue>
    </source>
</reference>
<protein>
    <submittedName>
        <fullName evidence="2">Uncharacterized protein</fullName>
    </submittedName>
</protein>
<gene>
    <name evidence="2" type="ORF">G2W53_009419</name>
</gene>
<feature type="region of interest" description="Disordered" evidence="1">
    <location>
        <begin position="1"/>
        <end position="28"/>
    </location>
</feature>
<feature type="compositionally biased region" description="Polar residues" evidence="1">
    <location>
        <begin position="17"/>
        <end position="28"/>
    </location>
</feature>
<dbReference type="EMBL" id="JAAIUW010000004">
    <property type="protein sequence ID" value="KAF7834560.1"/>
    <property type="molecule type" value="Genomic_DNA"/>
</dbReference>
<evidence type="ECO:0000313" key="2">
    <source>
        <dbReference type="EMBL" id="KAF7834560.1"/>
    </source>
</evidence>
<organism evidence="2 3">
    <name type="scientific">Senna tora</name>
    <dbReference type="NCBI Taxonomy" id="362788"/>
    <lineage>
        <taxon>Eukaryota</taxon>
        <taxon>Viridiplantae</taxon>
        <taxon>Streptophyta</taxon>
        <taxon>Embryophyta</taxon>
        <taxon>Tracheophyta</taxon>
        <taxon>Spermatophyta</taxon>
        <taxon>Magnoliopsida</taxon>
        <taxon>eudicotyledons</taxon>
        <taxon>Gunneridae</taxon>
        <taxon>Pentapetalae</taxon>
        <taxon>rosids</taxon>
        <taxon>fabids</taxon>
        <taxon>Fabales</taxon>
        <taxon>Fabaceae</taxon>
        <taxon>Caesalpinioideae</taxon>
        <taxon>Cassia clade</taxon>
        <taxon>Senna</taxon>
    </lineage>
</organism>
<dbReference type="Proteomes" id="UP000634136">
    <property type="component" value="Unassembled WGS sequence"/>
</dbReference>
<evidence type="ECO:0000313" key="3">
    <source>
        <dbReference type="Proteomes" id="UP000634136"/>
    </source>
</evidence>
<comment type="caution">
    <text evidence="2">The sequence shown here is derived from an EMBL/GenBank/DDBJ whole genome shotgun (WGS) entry which is preliminary data.</text>
</comment>
<proteinExistence type="predicted"/>
<accession>A0A834WXF8</accession>
<keyword evidence="3" id="KW-1185">Reference proteome</keyword>
<sequence>MGSARSKRRGEGIAPATTGSGCSPLSPS</sequence>
<dbReference type="AlphaFoldDB" id="A0A834WXF8"/>
<evidence type="ECO:0000256" key="1">
    <source>
        <dbReference type="SAM" id="MobiDB-lite"/>
    </source>
</evidence>
<name>A0A834WXF8_9FABA</name>
<dbReference type="PROSITE" id="PS51257">
    <property type="entry name" value="PROKAR_LIPOPROTEIN"/>
    <property type="match status" value="1"/>
</dbReference>